<dbReference type="EMBL" id="BQNB010010339">
    <property type="protein sequence ID" value="GJS75948.1"/>
    <property type="molecule type" value="Genomic_DNA"/>
</dbReference>
<accession>A0ABQ4YG67</accession>
<evidence type="ECO:0000259" key="3">
    <source>
        <dbReference type="Pfam" id="PF22936"/>
    </source>
</evidence>
<feature type="domain" description="Reverse transcriptase Ty1/copia-type" evidence="2">
    <location>
        <begin position="747"/>
        <end position="839"/>
    </location>
</feature>
<protein>
    <submittedName>
        <fullName evidence="4">Retrovirus-related pol polyprotein from transposon TNT 1-94</fullName>
    </submittedName>
</protein>
<sequence length="900" mass="101746">MITKTFMFFKKESKEKEAKNIDKEIALEKKVKEMDNIVCKMGQSAQIKAHQIRLMLYDGSVIAKETNVISIADSKETLMLEEESRSKMLLRKSDLMVLENKVNIKPINYAELNRLYEDFGKHFVPQQELSNEQAFRLQTSHHNTDQSASSPVNIEALRELPKVSLVNTILKKLKYHLGQFDNVVKKRITPDALTEGEWGFEHTKAVFLKEIKTLKDIFNVFDKDLLNKVTEVQTVFNQMEDVVQQYFVDKQCFEIQKKQFLIKNDRLLDQIISQDIVNIVVNSSVDMNTSVNVNSSVAMNDSVHYVENCNKCLELEAELIKQHNMVEKDDIKNDLRKVKGKDIVDNAAQVSNATTTAPGRYKLDPVTLASKDKNNRKTHIYYLKHTMEQADILREIVEQAKSLNPLDSASYFAYKYVKLIQELLGYVRDTFPDIHKPSAEIRVAALPKSGQTDTNIFGVNFYRSKTVYEIVAVQSLQTIIKNDRATGLTFTIVGNACPLTKITTTTEAPLRKPVVLDNETSKLAVTLVYSRKPKKSKTNVPVSKSKILQSPSKSWGSIISDVPSSSLNECRSSKLSSVKFGNDHVVKILGYGDYQIGNVTISRVYYVEGLRHNLFSVRQFCDSNLEVAFRQHTCFIRNLEGVDLLTGSRGNNLYTLSLGDMMASSPICLLSKASKTNYPTNNSENLGKLQPKADIDFDELIAMASEHSSSGPALHEMTPAIINPGLMLNPPPSTPFVPPSRTDKFTVITLKWIYKVKLDELGGILKNKARLVARGYRQEEGIDFEESFAPVARLEAIRIFLTFAAHMNMVVYQMDVKTAFLNGNLREEVYVSQPDGLSQVLEALYLTKSKYAFESLKKYGFVSCDPVDTPMVEKSRLDEDKEGKAINPMVEKSRPDLQFA</sequence>
<evidence type="ECO:0000259" key="2">
    <source>
        <dbReference type="Pfam" id="PF07727"/>
    </source>
</evidence>
<dbReference type="Proteomes" id="UP001151760">
    <property type="component" value="Unassembled WGS sequence"/>
</dbReference>
<reference evidence="4" key="2">
    <citation type="submission" date="2022-01" db="EMBL/GenBank/DDBJ databases">
        <authorList>
            <person name="Yamashiro T."/>
            <person name="Shiraishi A."/>
            <person name="Satake H."/>
            <person name="Nakayama K."/>
        </authorList>
    </citation>
    <scope>NUCLEOTIDE SEQUENCE</scope>
</reference>
<evidence type="ECO:0000313" key="5">
    <source>
        <dbReference type="Proteomes" id="UP001151760"/>
    </source>
</evidence>
<proteinExistence type="predicted"/>
<name>A0ABQ4YG67_9ASTR</name>
<feature type="region of interest" description="Disordered" evidence="1">
    <location>
        <begin position="873"/>
        <end position="900"/>
    </location>
</feature>
<reference evidence="4" key="1">
    <citation type="journal article" date="2022" name="Int. J. Mol. Sci.">
        <title>Draft Genome of Tanacetum Coccineum: Genomic Comparison of Closely Related Tanacetum-Family Plants.</title>
        <authorList>
            <person name="Yamashiro T."/>
            <person name="Shiraishi A."/>
            <person name="Nakayama K."/>
            <person name="Satake H."/>
        </authorList>
    </citation>
    <scope>NUCLEOTIDE SEQUENCE</scope>
</reference>
<dbReference type="InterPro" id="IPR013103">
    <property type="entry name" value="RVT_2"/>
</dbReference>
<comment type="caution">
    <text evidence="4">The sequence shown here is derived from an EMBL/GenBank/DDBJ whole genome shotgun (WGS) entry which is preliminary data.</text>
</comment>
<organism evidence="4 5">
    <name type="scientific">Tanacetum coccineum</name>
    <dbReference type="NCBI Taxonomy" id="301880"/>
    <lineage>
        <taxon>Eukaryota</taxon>
        <taxon>Viridiplantae</taxon>
        <taxon>Streptophyta</taxon>
        <taxon>Embryophyta</taxon>
        <taxon>Tracheophyta</taxon>
        <taxon>Spermatophyta</taxon>
        <taxon>Magnoliopsida</taxon>
        <taxon>eudicotyledons</taxon>
        <taxon>Gunneridae</taxon>
        <taxon>Pentapetalae</taxon>
        <taxon>asterids</taxon>
        <taxon>campanulids</taxon>
        <taxon>Asterales</taxon>
        <taxon>Asteraceae</taxon>
        <taxon>Asteroideae</taxon>
        <taxon>Anthemideae</taxon>
        <taxon>Anthemidinae</taxon>
        <taxon>Tanacetum</taxon>
    </lineage>
</organism>
<dbReference type="Pfam" id="PF07727">
    <property type="entry name" value="RVT_2"/>
    <property type="match status" value="1"/>
</dbReference>
<feature type="domain" description="Retrovirus-related Pol polyprotein from transposon TNT 1-94-like beta-barrel" evidence="3">
    <location>
        <begin position="568"/>
        <end position="623"/>
    </location>
</feature>
<feature type="compositionally biased region" description="Basic and acidic residues" evidence="1">
    <location>
        <begin position="891"/>
        <end position="900"/>
    </location>
</feature>
<evidence type="ECO:0000256" key="1">
    <source>
        <dbReference type="SAM" id="MobiDB-lite"/>
    </source>
</evidence>
<feature type="compositionally biased region" description="Basic and acidic residues" evidence="1">
    <location>
        <begin position="873"/>
        <end position="884"/>
    </location>
</feature>
<keyword evidence="5" id="KW-1185">Reference proteome</keyword>
<dbReference type="Pfam" id="PF22936">
    <property type="entry name" value="Pol_BBD"/>
    <property type="match status" value="1"/>
</dbReference>
<dbReference type="InterPro" id="IPR054722">
    <property type="entry name" value="PolX-like_BBD"/>
</dbReference>
<gene>
    <name evidence="4" type="ORF">Tco_0725829</name>
</gene>
<evidence type="ECO:0000313" key="4">
    <source>
        <dbReference type="EMBL" id="GJS75948.1"/>
    </source>
</evidence>